<keyword evidence="1" id="KW-0812">Transmembrane</keyword>
<evidence type="ECO:0000313" key="2">
    <source>
        <dbReference type="EMBL" id="KAA5804077.1"/>
    </source>
</evidence>
<gene>
    <name evidence="2" type="ORF">F1654_09890</name>
</gene>
<name>A0A5M6ZK72_9PROT</name>
<evidence type="ECO:0000313" key="3">
    <source>
        <dbReference type="Proteomes" id="UP000325122"/>
    </source>
</evidence>
<reference evidence="2 3" key="1">
    <citation type="submission" date="2019-09" db="EMBL/GenBank/DDBJ databases">
        <authorList>
            <person name="Kevbrin V."/>
            <person name="Grouzdev D.S."/>
        </authorList>
    </citation>
    <scope>NUCLEOTIDE SEQUENCE [LARGE SCALE GENOMIC DNA]</scope>
    <source>
        <strain evidence="2 3">G-192</strain>
    </source>
</reference>
<feature type="transmembrane region" description="Helical" evidence="1">
    <location>
        <begin position="64"/>
        <end position="84"/>
    </location>
</feature>
<proteinExistence type="predicted"/>
<feature type="transmembrane region" description="Helical" evidence="1">
    <location>
        <begin position="37"/>
        <end position="58"/>
    </location>
</feature>
<accession>A0A5M6ZK72</accession>
<dbReference type="EMBL" id="VWOJ01000002">
    <property type="protein sequence ID" value="KAA5804077.1"/>
    <property type="molecule type" value="Genomic_DNA"/>
</dbReference>
<dbReference type="Proteomes" id="UP000325122">
    <property type="component" value="Unassembled WGS sequence"/>
</dbReference>
<protein>
    <submittedName>
        <fullName evidence="2">Uncharacterized protein</fullName>
    </submittedName>
</protein>
<keyword evidence="1" id="KW-1133">Transmembrane helix</keyword>
<keyword evidence="1" id="KW-0472">Membrane</keyword>
<evidence type="ECO:0000256" key="1">
    <source>
        <dbReference type="SAM" id="Phobius"/>
    </source>
</evidence>
<keyword evidence="3" id="KW-1185">Reference proteome</keyword>
<comment type="caution">
    <text evidence="2">The sequence shown here is derived from an EMBL/GenBank/DDBJ whole genome shotgun (WGS) entry which is preliminary data.</text>
</comment>
<dbReference type="AlphaFoldDB" id="A0A5M6ZK72"/>
<organism evidence="2 3">
    <name type="scientific">Alkalicaulis satelles</name>
    <dbReference type="NCBI Taxonomy" id="2609175"/>
    <lineage>
        <taxon>Bacteria</taxon>
        <taxon>Pseudomonadati</taxon>
        <taxon>Pseudomonadota</taxon>
        <taxon>Alphaproteobacteria</taxon>
        <taxon>Maricaulales</taxon>
        <taxon>Maricaulaceae</taxon>
        <taxon>Alkalicaulis</taxon>
    </lineage>
</organism>
<sequence length="94" mass="10598">MNHSEQMRRARDRGRTSRAWRWFSRRTIHAGRHYHDLSWRTVAVQAGLSAGLIALSRIDPGFALAPWMLIAGVVWAVLIARIALLKLSGPAQRG</sequence>
<dbReference type="RefSeq" id="WP_150023344.1">
    <property type="nucleotide sequence ID" value="NZ_VWOJ01000002.1"/>
</dbReference>